<dbReference type="Proteomes" id="UP000186601">
    <property type="component" value="Unassembled WGS sequence"/>
</dbReference>
<comment type="caution">
    <text evidence="2">The sequence shown here is derived from an EMBL/GenBank/DDBJ whole genome shotgun (WGS) entry which is preliminary data.</text>
</comment>
<protein>
    <submittedName>
        <fullName evidence="2">Uncharacterized protein</fullName>
    </submittedName>
</protein>
<sequence>MHEDVPEWPDPSQRMRAVCDHAASRRKPTIEMLLARDELVTKHQAILCPQCGIRVNLHIGRKPGLGGAWILNCYSADCPWFRVPWQMPPCMAHIEEIRNARKLDMADFIESLAYKRRTASLALESQTPTRKGKKVVPSTPGNHSTYSDGPLTPLPDHMLSPVKVESGQVRGPFVTPQRTSTEALLFGQQIPNASPLKPTASGSRQHISTPRKRKREEDLIIPDDVRKPR</sequence>
<evidence type="ECO:0000313" key="2">
    <source>
        <dbReference type="EMBL" id="PSS30889.1"/>
    </source>
</evidence>
<organism evidence="2 3">
    <name type="scientific">Hermanssonia centrifuga</name>
    <dbReference type="NCBI Taxonomy" id="98765"/>
    <lineage>
        <taxon>Eukaryota</taxon>
        <taxon>Fungi</taxon>
        <taxon>Dikarya</taxon>
        <taxon>Basidiomycota</taxon>
        <taxon>Agaricomycotina</taxon>
        <taxon>Agaricomycetes</taxon>
        <taxon>Polyporales</taxon>
        <taxon>Meruliaceae</taxon>
        <taxon>Hermanssonia</taxon>
    </lineage>
</organism>
<evidence type="ECO:0000256" key="1">
    <source>
        <dbReference type="SAM" id="MobiDB-lite"/>
    </source>
</evidence>
<dbReference type="EMBL" id="MLYV02000238">
    <property type="protein sequence ID" value="PSS30889.1"/>
    <property type="molecule type" value="Genomic_DNA"/>
</dbReference>
<feature type="region of interest" description="Disordered" evidence="1">
    <location>
        <begin position="123"/>
        <end position="154"/>
    </location>
</feature>
<name>A0A2R6RLK2_9APHY</name>
<reference evidence="2 3" key="1">
    <citation type="submission" date="2018-02" db="EMBL/GenBank/DDBJ databases">
        <title>Genome sequence of the basidiomycete white-rot fungus Phlebia centrifuga.</title>
        <authorList>
            <person name="Granchi Z."/>
            <person name="Peng M."/>
            <person name="de Vries R.P."/>
            <person name="Hilden K."/>
            <person name="Makela M.R."/>
            <person name="Grigoriev I."/>
            <person name="Riley R."/>
        </authorList>
    </citation>
    <scope>NUCLEOTIDE SEQUENCE [LARGE SCALE GENOMIC DNA]</scope>
    <source>
        <strain evidence="2 3">FBCC195</strain>
    </source>
</reference>
<feature type="region of interest" description="Disordered" evidence="1">
    <location>
        <begin position="190"/>
        <end position="229"/>
    </location>
</feature>
<feature type="compositionally biased region" description="Basic and acidic residues" evidence="1">
    <location>
        <begin position="215"/>
        <end position="229"/>
    </location>
</feature>
<dbReference type="AlphaFoldDB" id="A0A2R6RLK2"/>
<gene>
    <name evidence="2" type="ORF">PHLCEN_2v2572</name>
</gene>
<keyword evidence="3" id="KW-1185">Reference proteome</keyword>
<evidence type="ECO:0000313" key="3">
    <source>
        <dbReference type="Proteomes" id="UP000186601"/>
    </source>
</evidence>
<accession>A0A2R6RLK2</accession>
<proteinExistence type="predicted"/>